<sequence>MIALIDHCYGILPAGSRKQAIARLEQAGFLISQNSLRHKGGKDSIFVHFTGSYLELIEIVDSREFEACCTEAEQRASRFGYPYALVAATADVQSCAEILKDFPLNTSDVRYIVPQLEGWVEPAWAVLDVLDTETPGCTLQIIQYLLRRKAWAEATCCLNGIYGIGGFYFCTHTPVEDARRWYQLLFSIGSCGEQNKRTVLIGQQQLHWLSPAEFQLYFGVELNLDESGGAQLGAVKLLTSDVRVSLRSLQNAGFIVESSEPHSFRTRFDLDLGYAFHVEQGLGASDYASDINRRLLACNSIKLDI</sequence>
<dbReference type="EMBL" id="JGVH01000021">
    <property type="protein sequence ID" value="KER03881.1"/>
    <property type="molecule type" value="Genomic_DNA"/>
</dbReference>
<comment type="caution">
    <text evidence="2">The sequence shown here is derived from an EMBL/GenBank/DDBJ whole genome shotgun (WGS) entry which is preliminary data.</text>
</comment>
<organism evidence="2 3">
    <name type="scientific">Photorhabdus temperata subsp. temperata Meg1</name>
    <dbReference type="NCBI Taxonomy" id="1393735"/>
    <lineage>
        <taxon>Bacteria</taxon>
        <taxon>Pseudomonadati</taxon>
        <taxon>Pseudomonadota</taxon>
        <taxon>Gammaproteobacteria</taxon>
        <taxon>Enterobacterales</taxon>
        <taxon>Morganellaceae</taxon>
        <taxon>Photorhabdus</taxon>
    </lineage>
</organism>
<gene>
    <name evidence="2" type="ORF">MEG1DRAFT_01405</name>
</gene>
<evidence type="ECO:0000259" key="1">
    <source>
        <dbReference type="Pfam" id="PF13468"/>
    </source>
</evidence>
<name>A0A081RYX8_PHOTE</name>
<reference evidence="2 3" key="1">
    <citation type="submission" date="2014-03" db="EMBL/GenBank/DDBJ databases">
        <title>Draft Genome of Photorhabdus temperata Meg1.</title>
        <authorList>
            <person name="Hurst S.G.IV."/>
            <person name="Morris K."/>
            <person name="Thomas K."/>
            <person name="Tisa L.S."/>
        </authorList>
    </citation>
    <scope>NUCLEOTIDE SEQUENCE [LARGE SCALE GENOMIC DNA]</scope>
    <source>
        <strain evidence="2 3">Meg1</strain>
    </source>
</reference>
<evidence type="ECO:0000313" key="3">
    <source>
        <dbReference type="Proteomes" id="UP000028002"/>
    </source>
</evidence>
<dbReference type="RefSeq" id="WP_036838088.1">
    <property type="nucleotide sequence ID" value="NZ_CAWLUD010000021.1"/>
</dbReference>
<dbReference type="Proteomes" id="UP000028002">
    <property type="component" value="Unassembled WGS sequence"/>
</dbReference>
<evidence type="ECO:0000313" key="2">
    <source>
        <dbReference type="EMBL" id="KER03881.1"/>
    </source>
</evidence>
<dbReference type="AlphaFoldDB" id="A0A081RYX8"/>
<dbReference type="Pfam" id="PF13468">
    <property type="entry name" value="Glyoxalase_3"/>
    <property type="match status" value="1"/>
</dbReference>
<protein>
    <submittedName>
        <fullName evidence="2">Glyoxalase</fullName>
    </submittedName>
</protein>
<accession>A0A081RYX8</accession>
<dbReference type="PATRIC" id="fig|1393735.3.peg.1450"/>
<dbReference type="InterPro" id="IPR025870">
    <property type="entry name" value="Glyoxalase-like_dom"/>
</dbReference>
<feature type="domain" description="Glyoxalase-like" evidence="1">
    <location>
        <begin position="13"/>
        <end position="183"/>
    </location>
</feature>
<proteinExistence type="predicted"/>